<dbReference type="PROSITE" id="PS01180">
    <property type="entry name" value="CUB"/>
    <property type="match status" value="1"/>
</dbReference>
<dbReference type="WBParaSite" id="Csp11.Scaffold621.g6204.t1">
    <property type="protein sequence ID" value="Csp11.Scaffold621.g6204.t1"/>
    <property type="gene ID" value="Csp11.Scaffold621.g6204"/>
</dbReference>
<dbReference type="InterPro" id="IPR016186">
    <property type="entry name" value="C-type_lectin-like/link_sf"/>
</dbReference>
<dbReference type="SUPFAM" id="SSF56436">
    <property type="entry name" value="C-type lectin-like"/>
    <property type="match status" value="2"/>
</dbReference>
<accession>A0A1I7TI99</accession>
<dbReference type="PROSITE" id="PS50041">
    <property type="entry name" value="C_TYPE_LECTIN_2"/>
    <property type="match status" value="1"/>
</dbReference>
<feature type="region of interest" description="Disordered" evidence="3">
    <location>
        <begin position="1"/>
        <end position="28"/>
    </location>
</feature>
<dbReference type="AlphaFoldDB" id="A0A1I7TI99"/>
<dbReference type="eggNOG" id="KOG4297">
    <property type="taxonomic scope" value="Eukaryota"/>
</dbReference>
<dbReference type="Gene3D" id="3.10.100.10">
    <property type="entry name" value="Mannose-Binding Protein A, subunit A"/>
    <property type="match status" value="2"/>
</dbReference>
<keyword evidence="1" id="KW-1015">Disulfide bond</keyword>
<name>A0A1I7TI99_9PELO</name>
<sequence>MFPRRLNAIPEDSETEGDEEEEPNRPAIAEKVDEEFPIEEFNTVEKQRHFGILQYHITVKFRHMMVMGFFNVILLIVFFLFILFFLELHKDNTSPVFAAATDPPGYCVWDDATPVEYDNFGAGHPNISQGLCIIYNMTSDRWYSAHCNDNLPHVDEMPVMHRPSGGCSDTLGDFCYFPSYDALPFFEAQGHCAKSCAQLTSVTSPVENEYFMSFFTTTDHQLYSLGGYAISKDTIFWLDGSPVTFNNLEVFNGRGCLYSTNYKNDNQPGNWFTANCSISTLFICKRPLNYTCDPKPVTLAPHISSSCVSASLQRSGTFSSPNYSLGFPANTNCTWTLVTYGPEKLMITFHRVQIGSEQIIVYDGDSEQGNYIGALTGDHRDAIFYTAGNVAFITFRTTGENRYQGAGFNASFVTVY</sequence>
<dbReference type="InterPro" id="IPR001304">
    <property type="entry name" value="C-type_lectin-like"/>
</dbReference>
<dbReference type="CDD" id="cd00037">
    <property type="entry name" value="CLECT"/>
    <property type="match status" value="1"/>
</dbReference>
<dbReference type="Pfam" id="PF00059">
    <property type="entry name" value="Lectin_C"/>
    <property type="match status" value="1"/>
</dbReference>
<feature type="domain" description="C-type lectin" evidence="6">
    <location>
        <begin position="171"/>
        <end position="285"/>
    </location>
</feature>
<dbReference type="InterPro" id="IPR050976">
    <property type="entry name" value="Snaclec"/>
</dbReference>
<feature type="domain" description="CUB" evidence="5">
    <location>
        <begin position="307"/>
        <end position="415"/>
    </location>
</feature>
<evidence type="ECO:0000259" key="5">
    <source>
        <dbReference type="PROSITE" id="PS01180"/>
    </source>
</evidence>
<evidence type="ECO:0000256" key="1">
    <source>
        <dbReference type="ARBA" id="ARBA00023157"/>
    </source>
</evidence>
<evidence type="ECO:0000313" key="7">
    <source>
        <dbReference type="Proteomes" id="UP000095282"/>
    </source>
</evidence>
<evidence type="ECO:0000256" key="3">
    <source>
        <dbReference type="SAM" id="MobiDB-lite"/>
    </source>
</evidence>
<proteinExistence type="predicted"/>
<protein>
    <submittedName>
        <fullName evidence="8">CUB domain-containing protein</fullName>
    </submittedName>
</protein>
<keyword evidence="4" id="KW-0812">Transmembrane</keyword>
<dbReference type="SUPFAM" id="SSF49854">
    <property type="entry name" value="Spermadhesin, CUB domain"/>
    <property type="match status" value="1"/>
</dbReference>
<evidence type="ECO:0000256" key="4">
    <source>
        <dbReference type="SAM" id="Phobius"/>
    </source>
</evidence>
<feature type="transmembrane region" description="Helical" evidence="4">
    <location>
        <begin position="64"/>
        <end position="86"/>
    </location>
</feature>
<dbReference type="PANTHER" id="PTHR22991">
    <property type="entry name" value="PROTEIN CBG13490"/>
    <property type="match status" value="1"/>
</dbReference>
<dbReference type="InterPro" id="IPR035914">
    <property type="entry name" value="Sperma_CUB_dom_sf"/>
</dbReference>
<dbReference type="InterPro" id="IPR016187">
    <property type="entry name" value="CTDL_fold"/>
</dbReference>
<reference evidence="8" key="1">
    <citation type="submission" date="2016-11" db="UniProtKB">
        <authorList>
            <consortium name="WormBaseParasite"/>
        </authorList>
    </citation>
    <scope>IDENTIFICATION</scope>
</reference>
<keyword evidence="7" id="KW-1185">Reference proteome</keyword>
<dbReference type="InterPro" id="IPR000859">
    <property type="entry name" value="CUB_dom"/>
</dbReference>
<dbReference type="Pfam" id="PF00431">
    <property type="entry name" value="CUB"/>
    <property type="match status" value="1"/>
</dbReference>
<keyword evidence="4" id="KW-1133">Transmembrane helix</keyword>
<organism evidence="7 8">
    <name type="scientific">Caenorhabditis tropicalis</name>
    <dbReference type="NCBI Taxonomy" id="1561998"/>
    <lineage>
        <taxon>Eukaryota</taxon>
        <taxon>Metazoa</taxon>
        <taxon>Ecdysozoa</taxon>
        <taxon>Nematoda</taxon>
        <taxon>Chromadorea</taxon>
        <taxon>Rhabditida</taxon>
        <taxon>Rhabditina</taxon>
        <taxon>Rhabditomorpha</taxon>
        <taxon>Rhabditoidea</taxon>
        <taxon>Rhabditidae</taxon>
        <taxon>Peloderinae</taxon>
        <taxon>Caenorhabditis</taxon>
    </lineage>
</organism>
<dbReference type="SMART" id="SM00034">
    <property type="entry name" value="CLECT"/>
    <property type="match status" value="1"/>
</dbReference>
<feature type="compositionally biased region" description="Acidic residues" evidence="3">
    <location>
        <begin position="11"/>
        <end position="22"/>
    </location>
</feature>
<comment type="caution">
    <text evidence="2">Lacks conserved residue(s) required for the propagation of feature annotation.</text>
</comment>
<dbReference type="CDD" id="cd00041">
    <property type="entry name" value="CUB"/>
    <property type="match status" value="1"/>
</dbReference>
<evidence type="ECO:0000259" key="6">
    <source>
        <dbReference type="PROSITE" id="PS50041"/>
    </source>
</evidence>
<dbReference type="Gene3D" id="2.60.120.290">
    <property type="entry name" value="Spermadhesin, CUB domain"/>
    <property type="match status" value="1"/>
</dbReference>
<evidence type="ECO:0000256" key="2">
    <source>
        <dbReference type="PROSITE-ProRule" id="PRU00059"/>
    </source>
</evidence>
<keyword evidence="4" id="KW-0472">Membrane</keyword>
<dbReference type="SMART" id="SM00042">
    <property type="entry name" value="CUB"/>
    <property type="match status" value="1"/>
</dbReference>
<evidence type="ECO:0000313" key="8">
    <source>
        <dbReference type="WBParaSite" id="Csp11.Scaffold621.g6204.t1"/>
    </source>
</evidence>
<dbReference type="PANTHER" id="PTHR22991:SF43">
    <property type="entry name" value="C-TYPE LECTIN-RELATED"/>
    <property type="match status" value="1"/>
</dbReference>
<dbReference type="Proteomes" id="UP000095282">
    <property type="component" value="Unplaced"/>
</dbReference>
<dbReference type="STRING" id="1561998.A0A1I7TI99"/>